<accession>A0A927H583</accession>
<organism evidence="3 4">
    <name type="scientific">Paenibacillus arenilitoris</name>
    <dbReference type="NCBI Taxonomy" id="2772299"/>
    <lineage>
        <taxon>Bacteria</taxon>
        <taxon>Bacillati</taxon>
        <taxon>Bacillota</taxon>
        <taxon>Bacilli</taxon>
        <taxon>Bacillales</taxon>
        <taxon>Paenibacillaceae</taxon>
        <taxon>Paenibacillus</taxon>
    </lineage>
</organism>
<keyword evidence="1" id="KW-0812">Transmembrane</keyword>
<dbReference type="EMBL" id="JACXIY010000007">
    <property type="protein sequence ID" value="MBD2868142.1"/>
    <property type="molecule type" value="Genomic_DNA"/>
</dbReference>
<feature type="transmembrane region" description="Helical" evidence="1">
    <location>
        <begin position="393"/>
        <end position="416"/>
    </location>
</feature>
<proteinExistence type="predicted"/>
<feature type="transmembrane region" description="Helical" evidence="1">
    <location>
        <begin position="260"/>
        <end position="281"/>
    </location>
</feature>
<feature type="transmembrane region" description="Helical" evidence="1">
    <location>
        <begin position="502"/>
        <end position="519"/>
    </location>
</feature>
<feature type="domain" description="CAAX prenyl protease 2/Lysostaphin resistance protein A-like" evidence="2">
    <location>
        <begin position="394"/>
        <end position="486"/>
    </location>
</feature>
<keyword evidence="3" id="KW-0482">Metalloprotease</keyword>
<feature type="transmembrane region" description="Helical" evidence="1">
    <location>
        <begin position="428"/>
        <end position="449"/>
    </location>
</feature>
<feature type="transmembrane region" description="Helical" evidence="1">
    <location>
        <begin position="455"/>
        <end position="472"/>
    </location>
</feature>
<comment type="caution">
    <text evidence="3">The sequence shown here is derived from an EMBL/GenBank/DDBJ whole genome shotgun (WGS) entry which is preliminary data.</text>
</comment>
<feature type="transmembrane region" description="Helical" evidence="1">
    <location>
        <begin position="234"/>
        <end position="253"/>
    </location>
</feature>
<dbReference type="GO" id="GO:0004175">
    <property type="term" value="F:endopeptidase activity"/>
    <property type="evidence" value="ECO:0007669"/>
    <property type="project" value="UniProtKB-ARBA"/>
</dbReference>
<dbReference type="Proteomes" id="UP000632125">
    <property type="component" value="Unassembled WGS sequence"/>
</dbReference>
<evidence type="ECO:0000259" key="2">
    <source>
        <dbReference type="Pfam" id="PF02517"/>
    </source>
</evidence>
<keyword evidence="3" id="KW-0378">Hydrolase</keyword>
<evidence type="ECO:0000256" key="1">
    <source>
        <dbReference type="SAM" id="Phobius"/>
    </source>
</evidence>
<dbReference type="Pfam" id="PF02517">
    <property type="entry name" value="Rce1-like"/>
    <property type="match status" value="1"/>
</dbReference>
<feature type="transmembrane region" description="Helical" evidence="1">
    <location>
        <begin position="301"/>
        <end position="323"/>
    </location>
</feature>
<dbReference type="RefSeq" id="WP_190859216.1">
    <property type="nucleotide sequence ID" value="NZ_JACXIY010000007.1"/>
</dbReference>
<protein>
    <submittedName>
        <fullName evidence="3">CPBP family intramembrane metalloprotease</fullName>
    </submittedName>
</protein>
<feature type="transmembrane region" description="Helical" evidence="1">
    <location>
        <begin position="12"/>
        <end position="33"/>
    </location>
</feature>
<feature type="transmembrane region" description="Helical" evidence="1">
    <location>
        <begin position="479"/>
        <end position="496"/>
    </location>
</feature>
<evidence type="ECO:0000313" key="4">
    <source>
        <dbReference type="Proteomes" id="UP000632125"/>
    </source>
</evidence>
<reference evidence="3" key="1">
    <citation type="submission" date="2020-09" db="EMBL/GenBank/DDBJ databases">
        <title>A novel bacterium of genus Paenibacillus, isolated from South China Sea.</title>
        <authorList>
            <person name="Huang H."/>
            <person name="Mo K."/>
            <person name="Hu Y."/>
        </authorList>
    </citation>
    <scope>NUCLEOTIDE SEQUENCE</scope>
    <source>
        <strain evidence="3">IB182493</strain>
    </source>
</reference>
<keyword evidence="3" id="KW-0645">Protease</keyword>
<gene>
    <name evidence="3" type="ORF">IDH41_06120</name>
</gene>
<dbReference type="AlphaFoldDB" id="A0A927H583"/>
<keyword evidence="1" id="KW-1133">Transmembrane helix</keyword>
<keyword evidence="1" id="KW-0472">Membrane</keyword>
<name>A0A927H583_9BACL</name>
<dbReference type="GO" id="GO:0080120">
    <property type="term" value="P:CAAX-box protein maturation"/>
    <property type="evidence" value="ECO:0007669"/>
    <property type="project" value="UniProtKB-ARBA"/>
</dbReference>
<evidence type="ECO:0000313" key="3">
    <source>
        <dbReference type="EMBL" id="MBD2868142.1"/>
    </source>
</evidence>
<sequence>MIDSIKPKEWRRFIWAAAMCFVIYVSMDIVPLINSIASGEYDPHVMEKSAAEERAAAFAEEETGLAVKSAKAVHQTDKIMNGYLSKEELVDDYADQYDSRFPTDTYQVDLKFEQGGTGFVYVHMQNEAIAAWHFLIDGQAMTESEIASEAASFLKEQGFREQELQGGRLYENGVWSVSPSGYVLKDAALNVDVSVLSIDGRAVVTQYKPAFAAPPDYVAYVADQDRIAGFLTGFGYLFMSFVLGVLAIIYAVLYRKFTSFKYGIILTVIYFVTYIIMNLNILDGIRASLGENGMADQTVTFTAIFTVALTIPMAGSIYVSLVAGDGLWKAQGRDLWPRFGQPGYGDYVWRSMGLSYLFAVILFALQSVIFLGLKFAIGTWDTTDATQSPYNMGVLWLMPVLAWAAAISEEAVFRFFGIGLFRRWFRNTFAAAILPTFFWALGHVMYPFYPSTTRLIELMIIGLVFSYIFVRYGLVTSMFTHAIFNSAAVGISLLTIGSAPNIVSAVLFAVLPVPIAYAIKYLSGRKEKKPSVRTTPPVARQ</sequence>
<dbReference type="InterPro" id="IPR003675">
    <property type="entry name" value="Rce1/LyrA-like_dom"/>
</dbReference>
<feature type="transmembrane region" description="Helical" evidence="1">
    <location>
        <begin position="354"/>
        <end position="373"/>
    </location>
</feature>
<keyword evidence="4" id="KW-1185">Reference proteome</keyword>
<dbReference type="GO" id="GO:0008237">
    <property type="term" value="F:metallopeptidase activity"/>
    <property type="evidence" value="ECO:0007669"/>
    <property type="project" value="UniProtKB-KW"/>
</dbReference>